<protein>
    <submittedName>
        <fullName evidence="9">ABC transporter permease</fullName>
    </submittedName>
</protein>
<evidence type="ECO:0000256" key="3">
    <source>
        <dbReference type="ARBA" id="ARBA00022475"/>
    </source>
</evidence>
<organism evidence="9 10">
    <name type="scientific">Nocardioides malaquae</name>
    <dbReference type="NCBI Taxonomy" id="2773426"/>
    <lineage>
        <taxon>Bacteria</taxon>
        <taxon>Bacillati</taxon>
        <taxon>Actinomycetota</taxon>
        <taxon>Actinomycetes</taxon>
        <taxon>Propionibacteriales</taxon>
        <taxon>Nocardioidaceae</taxon>
        <taxon>Nocardioides</taxon>
    </lineage>
</organism>
<evidence type="ECO:0000256" key="6">
    <source>
        <dbReference type="ARBA" id="ARBA00023136"/>
    </source>
</evidence>
<evidence type="ECO:0000313" key="10">
    <source>
        <dbReference type="Proteomes" id="UP000756387"/>
    </source>
</evidence>
<feature type="transmembrane region" description="Helical" evidence="7">
    <location>
        <begin position="260"/>
        <end position="279"/>
    </location>
</feature>
<gene>
    <name evidence="9" type="ORF">IEQ44_11750</name>
</gene>
<dbReference type="InterPro" id="IPR003838">
    <property type="entry name" value="ABC3_permease_C"/>
</dbReference>
<evidence type="ECO:0000256" key="1">
    <source>
        <dbReference type="ARBA" id="ARBA00004651"/>
    </source>
</evidence>
<dbReference type="RefSeq" id="WP_193638658.1">
    <property type="nucleotide sequence ID" value="NZ_JADCSA010000011.1"/>
</dbReference>
<evidence type="ECO:0000256" key="5">
    <source>
        <dbReference type="ARBA" id="ARBA00022989"/>
    </source>
</evidence>
<keyword evidence="2" id="KW-0813">Transport</keyword>
<proteinExistence type="predicted"/>
<evidence type="ECO:0000256" key="2">
    <source>
        <dbReference type="ARBA" id="ARBA00022448"/>
    </source>
</evidence>
<keyword evidence="3" id="KW-1003">Cell membrane</keyword>
<comment type="subcellular location">
    <subcellularLocation>
        <location evidence="1">Cell membrane</location>
        <topology evidence="1">Multi-pass membrane protein</topology>
    </subcellularLocation>
</comment>
<dbReference type="EMBL" id="JADCSA010000011">
    <property type="protein sequence ID" value="MBE7325329.1"/>
    <property type="molecule type" value="Genomic_DNA"/>
</dbReference>
<sequence>MFLALRELRFAKARFGLMGAVIVLIAILMVLLSGLSQGLVRDGVSGLQASPVSAFAFQEDVQKDSAFTRSSVPVEKADEWAAQPGVADAAPFGLSLVNGANQDGKQVDLTLIGVEPGTFVEPEAAEGEGLGAERGIVVSEHAKDDGLALGDVVTLEGSGIELDVVGFLDGQHTFGHVDMAYVDLATWQRANAGTSEGEELPAVRVGQVTSIALAHEETPTAEALEAGDAAVGTTTMTKKDSYGASPGYTAETMTLQMIQVFLYAICAMVAGAFFTVLTIQRKPEIAVMRAMGASTGYLLRDGLGQALLLLLGSVGVGIGLGVAMGAALQGTAMPFALVAGPIVLAAVLLIVLGLAGAAVAIVRIAKVDPLTALGASR</sequence>
<keyword evidence="4 7" id="KW-0812">Transmembrane</keyword>
<feature type="transmembrane region" description="Helical" evidence="7">
    <location>
        <begin position="335"/>
        <end position="362"/>
    </location>
</feature>
<keyword evidence="6 7" id="KW-0472">Membrane</keyword>
<feature type="transmembrane region" description="Helical" evidence="7">
    <location>
        <begin position="307"/>
        <end position="329"/>
    </location>
</feature>
<dbReference type="Pfam" id="PF02687">
    <property type="entry name" value="FtsX"/>
    <property type="match status" value="1"/>
</dbReference>
<evidence type="ECO:0000256" key="4">
    <source>
        <dbReference type="ARBA" id="ARBA00022692"/>
    </source>
</evidence>
<keyword evidence="5 7" id="KW-1133">Transmembrane helix</keyword>
<dbReference type="InterPro" id="IPR051125">
    <property type="entry name" value="ABC-4/HrtB_transporter"/>
</dbReference>
<evidence type="ECO:0000259" key="8">
    <source>
        <dbReference type="Pfam" id="PF02687"/>
    </source>
</evidence>
<feature type="transmembrane region" description="Helical" evidence="7">
    <location>
        <begin position="15"/>
        <end position="35"/>
    </location>
</feature>
<keyword evidence="10" id="KW-1185">Reference proteome</keyword>
<evidence type="ECO:0000313" key="9">
    <source>
        <dbReference type="EMBL" id="MBE7325329.1"/>
    </source>
</evidence>
<evidence type="ECO:0000256" key="7">
    <source>
        <dbReference type="SAM" id="Phobius"/>
    </source>
</evidence>
<accession>A0ABR9RUT9</accession>
<dbReference type="PANTHER" id="PTHR43738">
    <property type="entry name" value="ABC TRANSPORTER, MEMBRANE PROTEIN"/>
    <property type="match status" value="1"/>
</dbReference>
<comment type="caution">
    <text evidence="9">The sequence shown here is derived from an EMBL/GenBank/DDBJ whole genome shotgun (WGS) entry which is preliminary data.</text>
</comment>
<feature type="domain" description="ABC3 transporter permease C-terminal" evidence="8">
    <location>
        <begin position="260"/>
        <end position="369"/>
    </location>
</feature>
<dbReference type="Proteomes" id="UP000756387">
    <property type="component" value="Unassembled WGS sequence"/>
</dbReference>
<dbReference type="PANTHER" id="PTHR43738:SF1">
    <property type="entry name" value="HEMIN TRANSPORT SYSTEM PERMEASE PROTEIN HRTB-RELATED"/>
    <property type="match status" value="1"/>
</dbReference>
<reference evidence="9 10" key="1">
    <citation type="submission" date="2020-10" db="EMBL/GenBank/DDBJ databases">
        <title>Nocardioides sp. isolated from sludge.</title>
        <authorList>
            <person name="Zhang X."/>
        </authorList>
    </citation>
    <scope>NUCLEOTIDE SEQUENCE [LARGE SCALE GENOMIC DNA]</scope>
    <source>
        <strain evidence="9 10">Y6</strain>
    </source>
</reference>
<name>A0ABR9RUT9_9ACTN</name>